<dbReference type="SUPFAM" id="SSF100895">
    <property type="entry name" value="Kazal-type serine protease inhibitors"/>
    <property type="match status" value="2"/>
</dbReference>
<dbReference type="GO" id="GO:0005604">
    <property type="term" value="C:basement membrane"/>
    <property type="evidence" value="ECO:0007669"/>
    <property type="project" value="UniProtKB-ARBA"/>
</dbReference>
<feature type="disulfide bond" evidence="11">
    <location>
        <begin position="85"/>
        <end position="102"/>
    </location>
</feature>
<feature type="compositionally biased region" description="Polar residues" evidence="12">
    <location>
        <begin position="371"/>
        <end position="382"/>
    </location>
</feature>
<organism evidence="18 19">
    <name type="scientific">Ciona savignyi</name>
    <name type="common">Pacific transparent sea squirt</name>
    <dbReference type="NCBI Taxonomy" id="51511"/>
    <lineage>
        <taxon>Eukaryota</taxon>
        <taxon>Metazoa</taxon>
        <taxon>Chordata</taxon>
        <taxon>Tunicata</taxon>
        <taxon>Ascidiacea</taxon>
        <taxon>Phlebobranchia</taxon>
        <taxon>Cionidae</taxon>
        <taxon>Ciona</taxon>
    </lineage>
</organism>
<keyword evidence="7 10" id="KW-1015">Disulfide bond</keyword>
<keyword evidence="5" id="KW-0677">Repeat</keyword>
<dbReference type="Gene3D" id="2.60.120.200">
    <property type="match status" value="3"/>
</dbReference>
<dbReference type="PROSITE" id="PS50027">
    <property type="entry name" value="EGF_LAM_2"/>
    <property type="match status" value="1"/>
</dbReference>
<evidence type="ECO:0000313" key="18">
    <source>
        <dbReference type="Ensembl" id="ENSCSAVP00000012789.1"/>
    </source>
</evidence>
<dbReference type="Gene3D" id="3.30.60.30">
    <property type="match status" value="2"/>
</dbReference>
<feature type="disulfide bond" evidence="11">
    <location>
        <begin position="104"/>
        <end position="113"/>
    </location>
</feature>
<feature type="domain" description="Laminin G" evidence="14">
    <location>
        <begin position="648"/>
        <end position="829"/>
    </location>
</feature>
<dbReference type="FunFam" id="2.10.25.10:FF:000140">
    <property type="entry name" value="Transmembrane agrin"/>
    <property type="match status" value="1"/>
</dbReference>
<reference evidence="18" key="3">
    <citation type="submission" date="2025-09" db="UniProtKB">
        <authorList>
            <consortium name="Ensembl"/>
        </authorList>
    </citation>
    <scope>IDENTIFICATION</scope>
</reference>
<reference evidence="19" key="1">
    <citation type="submission" date="2003-08" db="EMBL/GenBank/DDBJ databases">
        <authorList>
            <person name="Birren B."/>
            <person name="Nusbaum C."/>
            <person name="Abebe A."/>
            <person name="Abouelleil A."/>
            <person name="Adekoya E."/>
            <person name="Ait-zahra M."/>
            <person name="Allen N."/>
            <person name="Allen T."/>
            <person name="An P."/>
            <person name="Anderson M."/>
            <person name="Anderson S."/>
            <person name="Arachchi H."/>
            <person name="Armbruster J."/>
            <person name="Bachantsang P."/>
            <person name="Baldwin J."/>
            <person name="Barry A."/>
            <person name="Bayul T."/>
            <person name="Blitshsteyn B."/>
            <person name="Bloom T."/>
            <person name="Blye J."/>
            <person name="Boguslavskiy L."/>
            <person name="Borowsky M."/>
            <person name="Boukhgalter B."/>
            <person name="Brunache A."/>
            <person name="Butler J."/>
            <person name="Calixte N."/>
            <person name="Calvo S."/>
            <person name="Camarata J."/>
            <person name="Campo K."/>
            <person name="Chang J."/>
            <person name="Cheshatsang Y."/>
            <person name="Citroen M."/>
            <person name="Collymore A."/>
            <person name="Considine T."/>
            <person name="Cook A."/>
            <person name="Cooke P."/>
            <person name="Corum B."/>
            <person name="Cuomo C."/>
            <person name="David R."/>
            <person name="Dawoe T."/>
            <person name="Degray S."/>
            <person name="Dodge S."/>
            <person name="Dooley K."/>
            <person name="Dorje P."/>
            <person name="Dorjee K."/>
            <person name="Dorris L."/>
            <person name="Duffey N."/>
            <person name="Dupes A."/>
            <person name="Elkins T."/>
            <person name="Engels R."/>
            <person name="Erickson J."/>
            <person name="Farina A."/>
            <person name="Faro S."/>
            <person name="Ferreira P."/>
            <person name="Fischer H."/>
            <person name="Fitzgerald M."/>
            <person name="Foley K."/>
            <person name="Gage D."/>
            <person name="Galagan J."/>
            <person name="Gearin G."/>
            <person name="Gnerre S."/>
            <person name="Gnirke A."/>
            <person name="Goyette A."/>
            <person name="Graham J."/>
            <person name="Grandbois E."/>
            <person name="Gyaltsen K."/>
            <person name="Hafez N."/>
            <person name="Hagopian D."/>
            <person name="Hagos B."/>
            <person name="Hall J."/>
            <person name="Hatcher B."/>
            <person name="Heller A."/>
            <person name="Higgins H."/>
            <person name="Honan T."/>
            <person name="Horn A."/>
            <person name="Houde N."/>
            <person name="Hughes L."/>
            <person name="Hulme W."/>
            <person name="Husby E."/>
            <person name="Iliev I."/>
            <person name="Jaffe D."/>
            <person name="Jones C."/>
            <person name="Kamal M."/>
            <person name="Kamat A."/>
            <person name="Kamvysselis M."/>
            <person name="Karlsson E."/>
            <person name="Kells C."/>
            <person name="Kieu A."/>
            <person name="Kisner P."/>
            <person name="Kodira C."/>
            <person name="Kulbokas E."/>
            <person name="Labutti K."/>
            <person name="Lama D."/>
            <person name="Landers T."/>
            <person name="Leger J."/>
            <person name="Levine S."/>
            <person name="Lewis D."/>
            <person name="Lewis T."/>
            <person name="Lindblad-toh K."/>
            <person name="Liu X."/>
            <person name="Lokyitsang T."/>
            <person name="Lokyitsang Y."/>
            <person name="Lucien O."/>
            <person name="Lui A."/>
            <person name="Ma L.J."/>
            <person name="Mabbitt R."/>
            <person name="Macdonald J."/>
            <person name="Maclean C."/>
            <person name="Major J."/>
            <person name="Manning J."/>
            <person name="Marabella R."/>
            <person name="Maru K."/>
            <person name="Matthews C."/>
            <person name="Mauceli E."/>
            <person name="Mccarthy M."/>
            <person name="Mcdonough S."/>
            <person name="Mcghee T."/>
            <person name="Meldrim J."/>
            <person name="Meneus L."/>
            <person name="Mesirov J."/>
            <person name="Mihalev A."/>
            <person name="Mihova T."/>
            <person name="Mikkelsen T."/>
            <person name="Mlenga V."/>
            <person name="Moru K."/>
            <person name="Mozes J."/>
            <person name="Mulrain L."/>
            <person name="Munson G."/>
            <person name="Naylor J."/>
            <person name="Newes C."/>
            <person name="Nguyen C."/>
            <person name="Nguyen N."/>
            <person name="Nguyen T."/>
            <person name="Nicol R."/>
            <person name="Nielsen C."/>
            <person name="Nizzari M."/>
            <person name="Norbu C."/>
            <person name="Norbu N."/>
            <person name="O'donnell P."/>
            <person name="Okoawo O."/>
            <person name="O'leary S."/>
            <person name="Omotosho B."/>
            <person name="O'neill K."/>
            <person name="Osman S."/>
            <person name="Parker S."/>
            <person name="Perrin D."/>
            <person name="Phunkhang P."/>
            <person name="Piqani B."/>
            <person name="Purcell S."/>
            <person name="Rachupka T."/>
            <person name="Ramasamy U."/>
            <person name="Rameau R."/>
            <person name="Ray V."/>
            <person name="Raymond C."/>
            <person name="Retta R."/>
            <person name="Richardson S."/>
            <person name="Rise C."/>
            <person name="Rodriguez J."/>
            <person name="Rogers J."/>
            <person name="Rogov P."/>
            <person name="Rutman M."/>
            <person name="Schupbach R."/>
            <person name="Seaman C."/>
            <person name="Settipalli S."/>
            <person name="Sharpe T."/>
            <person name="Sheridan J."/>
            <person name="Sherpa N."/>
            <person name="Shi J."/>
            <person name="Smirnov S."/>
            <person name="Smith C."/>
            <person name="Sougnez C."/>
            <person name="Spencer B."/>
            <person name="Stalker J."/>
            <person name="Stange-thomann N."/>
            <person name="Stavropoulos S."/>
            <person name="Stetson K."/>
            <person name="Stone C."/>
            <person name="Stone S."/>
            <person name="Stubbs M."/>
            <person name="Talamas J."/>
            <person name="Tchuinga P."/>
            <person name="Tenzing P."/>
            <person name="Tesfaye S."/>
            <person name="Theodore J."/>
            <person name="Thoulutsang Y."/>
            <person name="Topham K."/>
            <person name="Towey S."/>
            <person name="Tsamla T."/>
            <person name="Tsomo N."/>
            <person name="Vallee D."/>
            <person name="Vassiliev H."/>
            <person name="Venkataraman V."/>
            <person name="Vinson J."/>
            <person name="Vo A."/>
            <person name="Wade C."/>
            <person name="Wang S."/>
            <person name="Wangchuk T."/>
            <person name="Wangdi T."/>
            <person name="Whittaker C."/>
            <person name="Wilkinson J."/>
            <person name="Wu Y."/>
            <person name="Wyman D."/>
            <person name="Yadav S."/>
            <person name="Yang S."/>
            <person name="Yang X."/>
            <person name="Yeager S."/>
            <person name="Yee E."/>
            <person name="Young G."/>
            <person name="Zainoun J."/>
            <person name="Zembeck L."/>
            <person name="Zimmer A."/>
            <person name="Zody M."/>
            <person name="Lander E."/>
        </authorList>
    </citation>
    <scope>NUCLEOTIDE SEQUENCE [LARGE SCALE GENOMIC DNA]</scope>
</reference>
<dbReference type="InterPro" id="IPR001881">
    <property type="entry name" value="EGF-like_Ca-bd_dom"/>
</dbReference>
<keyword evidence="8" id="KW-0325">Glycoprotein</keyword>
<evidence type="ECO:0000256" key="6">
    <source>
        <dbReference type="ARBA" id="ARBA00022782"/>
    </source>
</evidence>
<evidence type="ECO:0000256" key="9">
    <source>
        <dbReference type="ARBA" id="ARBA00023292"/>
    </source>
</evidence>
<feature type="domain" description="EGF-like" evidence="15">
    <location>
        <begin position="830"/>
        <end position="870"/>
    </location>
</feature>
<dbReference type="SMART" id="SM00181">
    <property type="entry name" value="EGF"/>
    <property type="match status" value="4"/>
</dbReference>
<evidence type="ECO:0000313" key="19">
    <source>
        <dbReference type="Proteomes" id="UP000007875"/>
    </source>
</evidence>
<dbReference type="InterPro" id="IPR050372">
    <property type="entry name" value="Neurexin-related_CASP"/>
</dbReference>
<dbReference type="FunFam" id="2.10.25.10:FF:000012">
    <property type="entry name" value="Delta-like protein"/>
    <property type="match status" value="1"/>
</dbReference>
<dbReference type="PROSITE" id="PS50025">
    <property type="entry name" value="LAM_G_DOMAIN"/>
    <property type="match status" value="3"/>
</dbReference>
<evidence type="ECO:0000256" key="10">
    <source>
        <dbReference type="PROSITE-ProRule" id="PRU00076"/>
    </source>
</evidence>
<evidence type="ECO:0000256" key="7">
    <source>
        <dbReference type="ARBA" id="ARBA00023157"/>
    </source>
</evidence>
<dbReference type="InterPro" id="IPR036058">
    <property type="entry name" value="Kazal_dom_sf"/>
</dbReference>
<dbReference type="Pfam" id="PF00053">
    <property type="entry name" value="EGF_laminin"/>
    <property type="match status" value="2"/>
</dbReference>
<comment type="caution">
    <text evidence="10">Lacks conserved residue(s) required for the propagation of feature annotation.</text>
</comment>
<sequence>MTYLPVCGSDGQTYDNECQMVVAACQNKLEITVAHTGTCITKDSMSGANPNIHFGCIQSRYGCCADGKTPAKGVARSGCPEKCMCNEHGSYGATCNPITSQCVCRPGVGGLKCDRCRPGYWNFRALAEKLFTGCMACRCHEFGSTRDDCDQMTGRCSCKNGVTGLKCTDCVTDGSWVTSTVCDDSGTAFICSCEDLNCRIGQECVEINGAFECQCPTLTTCDSVDEGLVCGTNGITYADSCQLKVLACKIGVNVTVAYDGACEKPTPSSKPEPTPSSKPEPEPSSEPEPEPSSEPEPKPSSEPEPEPSSEPEPKPSSEPEPEPSSKPEPTPSSEPEPEPSSKPEPEPSSEPEPEPSSKPEPTSSLEPTILPSPSTITVPETPKTTVGKFIGYCSTGTDEVECMYGDDEDCGATAVYVGQGTFYNIGDESMTYSSALDTPGSDEFINYSNIVEGEIMSLVNAPPLSETVRAVRINSFKSAHFFWGGVIVNFDLHLSPGADSQVTQDALNKASSENRKFVITKPTGTDETLMVHYATTLFTTKSGRNKNILHQILKISPFTENFANAPTALITTICSSNDNHTLIESTNESVLKRGTPINAVVKIALLTTNYHRFDSNNLHDTQHHLEDATPPCLVLSVGINSAVVQFTNAPWTIPHFSGASYAEFRRMNAFSEITIRMRFRSVDPEGLLFYSGQLDGGGDFISLAVHRGYVEFRFDMGSGMFKLRSTRLVNDTMWHTIVARRIRRDGMLQLDYDPPEQGTSPGHSSGLNLDSNFFVGGFNTHLEDRRYQQQTGVDKGLTGCVEEFTVNESPFNLTSFSDHCVSTFRLAECGPSPCLPNPCQNNANCFITMQSSVFTNKCECTKNYEGESCEREILQIDTDPCASNPCHESARCIATSSDEFLCKCPAGRTGSLCITGESVGLHGPSFMPAFAGDSYIRLESLGKEVRSTMSMEIMFYSSQPDGLIFYNGQKKSGKGDFVSLNLNNGYLEFKYDLGQGAAEIRSAEPVSLNAWHIVVLSRSMRTGDLSLDDQDPVYGHSPSQHSLLDLRQPLYIGGVPDYTRISPDAAIKTGLNGALQKVIFLNLPLSPGVSVEQYNVRAFNAHICFRNPCENGGTCHPRGAEYICICSPNFTGNNCEDGDDEQATAVYFDGSTRVMYRNAIKAISRSGSHNKYELVFRTKARHGLLLIAGKAVSGGDYIAVAVNDGKIHLRFDLGSGPAHIKSKQRINNNKWTTVKIERFEGSLQVNNGLVQTATALGRSTQLNSDGMLWLGGIDYRPRGIGLYKSFFEPFIGCVASAKIHGETIDLREDALNSPNIRSCSGR</sequence>
<dbReference type="PANTHER" id="PTHR15036">
    <property type="entry name" value="PIKACHURIN-LIKE PROTEIN"/>
    <property type="match status" value="1"/>
</dbReference>
<evidence type="ECO:0000256" key="1">
    <source>
        <dbReference type="ARBA" id="ARBA00016077"/>
    </source>
</evidence>
<name>H2Z5C7_CIOSA</name>
<evidence type="ECO:0000259" key="16">
    <source>
        <dbReference type="PROSITE" id="PS50027"/>
    </source>
</evidence>
<reference evidence="18" key="2">
    <citation type="submission" date="2025-08" db="UniProtKB">
        <authorList>
            <consortium name="Ensembl"/>
        </authorList>
    </citation>
    <scope>IDENTIFICATION</scope>
</reference>
<dbReference type="CDD" id="cd00055">
    <property type="entry name" value="EGF_Lam"/>
    <property type="match status" value="2"/>
</dbReference>
<feature type="domain" description="SEA" evidence="13">
    <location>
        <begin position="414"/>
        <end position="532"/>
    </location>
</feature>
<dbReference type="InterPro" id="IPR000082">
    <property type="entry name" value="SEA_dom"/>
</dbReference>
<dbReference type="GO" id="GO:0005509">
    <property type="term" value="F:calcium ion binding"/>
    <property type="evidence" value="ECO:0007669"/>
    <property type="project" value="InterPro"/>
</dbReference>
<protein>
    <recommendedName>
        <fullName evidence="1">Agrin</fullName>
    </recommendedName>
</protein>
<feature type="disulfide bond" evidence="10">
    <location>
        <begin position="904"/>
        <end position="913"/>
    </location>
</feature>
<keyword evidence="2" id="KW-0217">Developmental protein</keyword>
<dbReference type="PROSITE" id="PS50024">
    <property type="entry name" value="SEA"/>
    <property type="match status" value="1"/>
</dbReference>
<feature type="domain" description="Kazal-like" evidence="17">
    <location>
        <begin position="207"/>
        <end position="264"/>
    </location>
</feature>
<evidence type="ECO:0000259" key="14">
    <source>
        <dbReference type="PROSITE" id="PS50025"/>
    </source>
</evidence>
<dbReference type="Pfam" id="PF00008">
    <property type="entry name" value="EGF"/>
    <property type="match status" value="2"/>
</dbReference>
<dbReference type="CDD" id="cd00054">
    <property type="entry name" value="EGF_CA"/>
    <property type="match status" value="2"/>
</dbReference>
<feature type="region of interest" description="Disordered" evidence="12">
    <location>
        <begin position="261"/>
        <end position="382"/>
    </location>
</feature>
<evidence type="ECO:0000256" key="3">
    <source>
        <dbReference type="ARBA" id="ARBA00022536"/>
    </source>
</evidence>
<feature type="domain" description="EGF-like" evidence="15">
    <location>
        <begin position="1100"/>
        <end position="1136"/>
    </location>
</feature>
<dbReference type="CDD" id="cd00110">
    <property type="entry name" value="LamG"/>
    <property type="match status" value="3"/>
</dbReference>
<evidence type="ECO:0000259" key="13">
    <source>
        <dbReference type="PROSITE" id="PS50024"/>
    </source>
</evidence>
<dbReference type="PANTHER" id="PTHR15036:SF83">
    <property type="entry name" value="AGRIN"/>
    <property type="match status" value="1"/>
</dbReference>
<keyword evidence="6" id="KW-0221">Differentiation</keyword>
<dbReference type="SUPFAM" id="SSF49899">
    <property type="entry name" value="Concanavalin A-like lectins/glucanases"/>
    <property type="match status" value="3"/>
</dbReference>
<feature type="disulfide bond" evidence="10">
    <location>
        <begin position="1126"/>
        <end position="1135"/>
    </location>
</feature>
<dbReference type="PROSITE" id="PS01248">
    <property type="entry name" value="EGF_LAM_1"/>
    <property type="match status" value="1"/>
</dbReference>
<dbReference type="FunFam" id="2.10.25.10:FF:000134">
    <property type="entry name" value="Transmembrane agrin"/>
    <property type="match status" value="1"/>
</dbReference>
<dbReference type="Gene3D" id="2.10.25.10">
    <property type="entry name" value="Laminin"/>
    <property type="match status" value="5"/>
</dbReference>
<evidence type="ECO:0000256" key="4">
    <source>
        <dbReference type="ARBA" id="ARBA00022729"/>
    </source>
</evidence>
<feature type="compositionally biased region" description="Pro residues" evidence="12">
    <location>
        <begin position="318"/>
        <end position="338"/>
    </location>
</feature>
<feature type="compositionally biased region" description="Pro residues" evidence="12">
    <location>
        <begin position="268"/>
        <end position="282"/>
    </location>
</feature>
<feature type="domain" description="Kazal-like" evidence="17">
    <location>
        <begin position="1"/>
        <end position="41"/>
    </location>
</feature>
<dbReference type="SMART" id="SM00180">
    <property type="entry name" value="EGF_Lam"/>
    <property type="match status" value="2"/>
</dbReference>
<dbReference type="Pfam" id="PF07648">
    <property type="entry name" value="Kazal_2"/>
    <property type="match status" value="2"/>
</dbReference>
<dbReference type="GO" id="GO:0030154">
    <property type="term" value="P:cell differentiation"/>
    <property type="evidence" value="ECO:0007669"/>
    <property type="project" value="UniProtKB-KW"/>
</dbReference>
<feature type="domain" description="Laminin G" evidence="14">
    <location>
        <begin position="925"/>
        <end position="1104"/>
    </location>
</feature>
<dbReference type="eggNOG" id="KOG3509">
    <property type="taxonomic scope" value="Eukaryota"/>
</dbReference>
<dbReference type="HOGENOM" id="CLU_001582_1_0_1"/>
<dbReference type="Ensembl" id="ENSCSAVT00000012938.1">
    <property type="protein sequence ID" value="ENSCSAVP00000012789.1"/>
    <property type="gene ID" value="ENSCSAVG00000007514.1"/>
</dbReference>
<dbReference type="FunFam" id="2.60.120.200:FF:000027">
    <property type="entry name" value="Transmembrane agrin"/>
    <property type="match status" value="1"/>
</dbReference>
<dbReference type="SUPFAM" id="SSF57196">
    <property type="entry name" value="EGF/Laminin"/>
    <property type="match status" value="2"/>
</dbReference>
<dbReference type="Pfam" id="PF00054">
    <property type="entry name" value="Laminin_G_1"/>
    <property type="match status" value="3"/>
</dbReference>
<dbReference type="InterPro" id="IPR013320">
    <property type="entry name" value="ConA-like_dom_sf"/>
</dbReference>
<evidence type="ECO:0000256" key="5">
    <source>
        <dbReference type="ARBA" id="ARBA00022737"/>
    </source>
</evidence>
<dbReference type="SMART" id="SM00280">
    <property type="entry name" value="KAZAL"/>
    <property type="match status" value="2"/>
</dbReference>
<dbReference type="CDD" id="cd00104">
    <property type="entry name" value="KAZAL_FS"/>
    <property type="match status" value="2"/>
</dbReference>
<dbReference type="PROSITE" id="PS00022">
    <property type="entry name" value="EGF_1"/>
    <property type="match status" value="3"/>
</dbReference>
<dbReference type="PROSITE" id="PS50026">
    <property type="entry name" value="EGF_3"/>
    <property type="match status" value="3"/>
</dbReference>
<dbReference type="InterPro" id="IPR001791">
    <property type="entry name" value="Laminin_G"/>
</dbReference>
<dbReference type="InterPro" id="IPR000742">
    <property type="entry name" value="EGF"/>
</dbReference>
<keyword evidence="19" id="KW-1185">Reference proteome</keyword>
<dbReference type="STRING" id="51511.ENSCSAVP00000012789"/>
<dbReference type="FunFam" id="2.60.120.200:FF:000031">
    <property type="entry name" value="NtA agrin"/>
    <property type="match status" value="1"/>
</dbReference>
<dbReference type="SMART" id="SM00282">
    <property type="entry name" value="LamG"/>
    <property type="match status" value="3"/>
</dbReference>
<feature type="domain" description="EGF-like" evidence="15">
    <location>
        <begin position="877"/>
        <end position="914"/>
    </location>
</feature>
<evidence type="ECO:0000256" key="8">
    <source>
        <dbReference type="ARBA" id="ARBA00023180"/>
    </source>
</evidence>
<keyword evidence="3 10" id="KW-0245">EGF-like domain</keyword>
<keyword evidence="9 11" id="KW-0424">Laminin EGF-like domain</keyword>
<dbReference type="InterPro" id="IPR002049">
    <property type="entry name" value="LE_dom"/>
</dbReference>
<accession>H2Z5C7</accession>
<evidence type="ECO:0000259" key="17">
    <source>
        <dbReference type="PROSITE" id="PS51465"/>
    </source>
</evidence>
<dbReference type="InParanoid" id="H2Z5C7"/>
<dbReference type="GO" id="GO:0005576">
    <property type="term" value="C:extracellular region"/>
    <property type="evidence" value="ECO:0007669"/>
    <property type="project" value="UniProtKB-ARBA"/>
</dbReference>
<evidence type="ECO:0000256" key="11">
    <source>
        <dbReference type="PROSITE-ProRule" id="PRU00460"/>
    </source>
</evidence>
<dbReference type="SMART" id="SM00179">
    <property type="entry name" value="EGF_CA"/>
    <property type="match status" value="2"/>
</dbReference>
<dbReference type="OMA" id="QKCTICT"/>
<keyword evidence="4" id="KW-0732">Signal</keyword>
<dbReference type="Proteomes" id="UP000007875">
    <property type="component" value="Unassembled WGS sequence"/>
</dbReference>
<feature type="domain" description="Laminin G" evidence="14">
    <location>
        <begin position="1143"/>
        <end position="1319"/>
    </location>
</feature>
<dbReference type="PROSITE" id="PS51465">
    <property type="entry name" value="KAZAL_2"/>
    <property type="match status" value="2"/>
</dbReference>
<evidence type="ECO:0000256" key="12">
    <source>
        <dbReference type="SAM" id="MobiDB-lite"/>
    </source>
</evidence>
<evidence type="ECO:0000256" key="2">
    <source>
        <dbReference type="ARBA" id="ARBA00022473"/>
    </source>
</evidence>
<proteinExistence type="predicted"/>
<feature type="disulfide bond" evidence="11">
    <location>
        <begin position="83"/>
        <end position="95"/>
    </location>
</feature>
<feature type="disulfide bond" evidence="10">
    <location>
        <begin position="860"/>
        <end position="869"/>
    </location>
</feature>
<feature type="domain" description="Laminin EGF-like" evidence="16">
    <location>
        <begin position="83"/>
        <end position="136"/>
    </location>
</feature>
<dbReference type="InterPro" id="IPR002350">
    <property type="entry name" value="Kazal_dom"/>
</dbReference>
<dbReference type="PRINTS" id="PR00011">
    <property type="entry name" value="EGFLAMININ"/>
</dbReference>
<evidence type="ECO:0000259" key="15">
    <source>
        <dbReference type="PROSITE" id="PS50026"/>
    </source>
</evidence>
<dbReference type="GeneTree" id="ENSGT00940000173189"/>
<feature type="compositionally biased region" description="Acidic residues" evidence="12">
    <location>
        <begin position="283"/>
        <end position="293"/>
    </location>
</feature>